<evidence type="ECO:0000259" key="9">
    <source>
        <dbReference type="PROSITE" id="PS50942"/>
    </source>
</evidence>
<feature type="domain" description="ENTH" evidence="9">
    <location>
        <begin position="11"/>
        <end position="143"/>
    </location>
</feature>
<feature type="compositionally biased region" description="Polar residues" evidence="8">
    <location>
        <begin position="441"/>
        <end position="458"/>
    </location>
</feature>
<organism evidence="10 11">
    <name type="scientific">Lachancea mirantina</name>
    <dbReference type="NCBI Taxonomy" id="1230905"/>
    <lineage>
        <taxon>Eukaryota</taxon>
        <taxon>Fungi</taxon>
        <taxon>Dikarya</taxon>
        <taxon>Ascomycota</taxon>
        <taxon>Saccharomycotina</taxon>
        <taxon>Saccharomycetes</taxon>
        <taxon>Saccharomycetales</taxon>
        <taxon>Saccharomycetaceae</taxon>
        <taxon>Lachancea</taxon>
    </lineage>
</organism>
<keyword evidence="11" id="KW-1185">Reference proteome</keyword>
<dbReference type="CDD" id="cd16991">
    <property type="entry name" value="ENTH_Ent1_Ent2"/>
    <property type="match status" value="1"/>
</dbReference>
<dbReference type="GO" id="GO:0005543">
    <property type="term" value="F:phospholipid binding"/>
    <property type="evidence" value="ECO:0007669"/>
    <property type="project" value="TreeGrafter"/>
</dbReference>
<dbReference type="SMART" id="SM00273">
    <property type="entry name" value="ENTH"/>
    <property type="match status" value="1"/>
</dbReference>
<accession>A0A1G4JRX1</accession>
<dbReference type="InterPro" id="IPR013809">
    <property type="entry name" value="ENTH"/>
</dbReference>
<dbReference type="GO" id="GO:0005886">
    <property type="term" value="C:plasma membrane"/>
    <property type="evidence" value="ECO:0007669"/>
    <property type="project" value="TreeGrafter"/>
</dbReference>
<dbReference type="STRING" id="1230905.A0A1G4JRX1"/>
<dbReference type="Gene3D" id="1.25.40.90">
    <property type="match status" value="1"/>
</dbReference>
<reference evidence="10 11" key="1">
    <citation type="submission" date="2016-03" db="EMBL/GenBank/DDBJ databases">
        <authorList>
            <person name="Devillers H."/>
        </authorList>
    </citation>
    <scope>NUCLEOTIDE SEQUENCE [LARGE SCALE GENOMIC DNA]</scope>
    <source>
        <strain evidence="10">CBS 11717</strain>
    </source>
</reference>
<dbReference type="SUPFAM" id="SSF48464">
    <property type="entry name" value="ENTH/VHS domain"/>
    <property type="match status" value="1"/>
</dbReference>
<dbReference type="InterPro" id="IPR008942">
    <property type="entry name" value="ENTH_VHS"/>
</dbReference>
<dbReference type="Proteomes" id="UP000191024">
    <property type="component" value="Chromosome E"/>
</dbReference>
<keyword evidence="7" id="KW-0175">Coiled coil</keyword>
<dbReference type="OrthoDB" id="4033880at2759"/>
<evidence type="ECO:0000256" key="8">
    <source>
        <dbReference type="SAM" id="MobiDB-lite"/>
    </source>
</evidence>
<protein>
    <submittedName>
        <fullName evidence="10">LAMI_0E14972g1_1</fullName>
    </submittedName>
</protein>
<dbReference type="GO" id="GO:0030125">
    <property type="term" value="C:clathrin vesicle coat"/>
    <property type="evidence" value="ECO:0007669"/>
    <property type="project" value="TreeGrafter"/>
</dbReference>
<feature type="coiled-coil region" evidence="7">
    <location>
        <begin position="253"/>
        <end position="280"/>
    </location>
</feature>
<dbReference type="PROSITE" id="PS50942">
    <property type="entry name" value="ENTH"/>
    <property type="match status" value="1"/>
</dbReference>
<evidence type="ECO:0000313" key="11">
    <source>
        <dbReference type="Proteomes" id="UP000191024"/>
    </source>
</evidence>
<dbReference type="GO" id="GO:0005768">
    <property type="term" value="C:endosome"/>
    <property type="evidence" value="ECO:0007669"/>
    <property type="project" value="TreeGrafter"/>
</dbReference>
<evidence type="ECO:0000256" key="1">
    <source>
        <dbReference type="ARBA" id="ARBA00004170"/>
    </source>
</evidence>
<dbReference type="PANTHER" id="PTHR12276:SF110">
    <property type="entry name" value="EPSIN-1-RELATED"/>
    <property type="match status" value="1"/>
</dbReference>
<proteinExistence type="inferred from homology"/>
<dbReference type="SMART" id="SM00726">
    <property type="entry name" value="UIM"/>
    <property type="match status" value="2"/>
</dbReference>
<dbReference type="GO" id="GO:0007015">
    <property type="term" value="P:actin filament organization"/>
    <property type="evidence" value="ECO:0007669"/>
    <property type="project" value="TreeGrafter"/>
</dbReference>
<comment type="subcellular location">
    <subcellularLocation>
        <location evidence="2">Cytoplasm</location>
    </subcellularLocation>
    <subcellularLocation>
        <location evidence="1">Membrane</location>
        <topology evidence="1">Peripheral membrane protein</topology>
    </subcellularLocation>
</comment>
<feature type="compositionally biased region" description="Basic residues" evidence="8">
    <location>
        <begin position="148"/>
        <end position="157"/>
    </location>
</feature>
<feature type="compositionally biased region" description="Basic and acidic residues" evidence="8">
    <location>
        <begin position="164"/>
        <end position="189"/>
    </location>
</feature>
<keyword evidence="5" id="KW-0597">Phosphoprotein</keyword>
<dbReference type="GO" id="GO:0006897">
    <property type="term" value="P:endocytosis"/>
    <property type="evidence" value="ECO:0007669"/>
    <property type="project" value="TreeGrafter"/>
</dbReference>
<evidence type="ECO:0000256" key="4">
    <source>
        <dbReference type="ARBA" id="ARBA00022490"/>
    </source>
</evidence>
<feature type="region of interest" description="Disordered" evidence="8">
    <location>
        <begin position="437"/>
        <end position="468"/>
    </location>
</feature>
<dbReference type="AlphaFoldDB" id="A0A1G4JRX1"/>
<name>A0A1G4JRX1_9SACH</name>
<dbReference type="FunFam" id="1.25.40.90:FF:000006">
    <property type="entry name" value="Clathrin interactor 1"/>
    <property type="match status" value="1"/>
</dbReference>
<keyword evidence="6" id="KW-0446">Lipid-binding</keyword>
<dbReference type="Pfam" id="PF01417">
    <property type="entry name" value="ENTH"/>
    <property type="match status" value="1"/>
</dbReference>
<dbReference type="PANTHER" id="PTHR12276">
    <property type="entry name" value="EPSIN/ENT-RELATED"/>
    <property type="match status" value="1"/>
</dbReference>
<sequence length="468" mass="53354">MSKSLIRKAKNVVNGYSTIQVLVREATSNDPEGPSPELLDVIAERSYDSVEFFELMDMLDKRLNDKGKNWRHVAKSLTTLDYLVRDGSENCVLWCKENLYLIKTLREFMHEDEMGQDQGQLVRIKAKELTSLLLDEERLREEREMRSRNRRPRRRRTSNGYDDDLQRALEESRITAEEEEAERRRRQEGYGDGELETALQLSKEEEELRRLRQMQQQQRVQQPTGYMFAQPTQPAQPMYYDIFGNPISAEEYLQFQQQQAQQAQQELAMQQYQQQMAEQQYLAQQQAFLQQQQQQQQFAQSQMPLPTGSNNPFALGNGANQNSTPVVPAAPARPPTEPLRNEQAMLQQPLKQTRTGNQSISDKYSELNNLLASGTGIDTFGNTGDARVPAQHTKTGTFINSQGTGYKQVSNEPKNNPFLGTQYTGLPSTSIAPAYTGYGFGNQSSQPSQHNRMQQGPTPDQGVSLIDL</sequence>
<evidence type="ECO:0000256" key="7">
    <source>
        <dbReference type="SAM" id="Coils"/>
    </source>
</evidence>
<evidence type="ECO:0000256" key="2">
    <source>
        <dbReference type="ARBA" id="ARBA00004496"/>
    </source>
</evidence>
<evidence type="ECO:0000256" key="3">
    <source>
        <dbReference type="ARBA" id="ARBA00010130"/>
    </source>
</evidence>
<keyword evidence="4" id="KW-0963">Cytoplasm</keyword>
<evidence type="ECO:0000313" key="10">
    <source>
        <dbReference type="EMBL" id="SCU93607.1"/>
    </source>
</evidence>
<dbReference type="InterPro" id="IPR003903">
    <property type="entry name" value="UIM_dom"/>
</dbReference>
<dbReference type="PROSITE" id="PS50330">
    <property type="entry name" value="UIM"/>
    <property type="match status" value="1"/>
</dbReference>
<feature type="region of interest" description="Disordered" evidence="8">
    <location>
        <begin position="140"/>
        <end position="199"/>
    </location>
</feature>
<dbReference type="GO" id="GO:0030276">
    <property type="term" value="F:clathrin binding"/>
    <property type="evidence" value="ECO:0007669"/>
    <property type="project" value="TreeGrafter"/>
</dbReference>
<gene>
    <name evidence="10" type="ORF">LAMI_0E14972G</name>
</gene>
<dbReference type="EMBL" id="LT598465">
    <property type="protein sequence ID" value="SCU93607.1"/>
    <property type="molecule type" value="Genomic_DNA"/>
</dbReference>
<evidence type="ECO:0000256" key="6">
    <source>
        <dbReference type="ARBA" id="ARBA00023121"/>
    </source>
</evidence>
<comment type="similarity">
    <text evidence="3">Belongs to the epsin family.</text>
</comment>
<evidence type="ECO:0000256" key="5">
    <source>
        <dbReference type="ARBA" id="ARBA00022553"/>
    </source>
</evidence>